<dbReference type="SUPFAM" id="SSF88946">
    <property type="entry name" value="Sigma2 domain of RNA polymerase sigma factors"/>
    <property type="match status" value="1"/>
</dbReference>
<dbReference type="CDD" id="cd06171">
    <property type="entry name" value="Sigma70_r4"/>
    <property type="match status" value="1"/>
</dbReference>
<dbReference type="InterPro" id="IPR013324">
    <property type="entry name" value="RNA_pol_sigma_r3/r4-like"/>
</dbReference>
<comment type="caution">
    <text evidence="7">The sequence shown here is derived from an EMBL/GenBank/DDBJ whole genome shotgun (WGS) entry which is preliminary data.</text>
</comment>
<dbReference type="Pfam" id="PF04542">
    <property type="entry name" value="Sigma70_r2"/>
    <property type="match status" value="1"/>
</dbReference>
<accession>A0AAE3U763</accession>
<dbReference type="GO" id="GO:0016987">
    <property type="term" value="F:sigma factor activity"/>
    <property type="evidence" value="ECO:0007669"/>
    <property type="project" value="UniProtKB-KW"/>
</dbReference>
<dbReference type="InterPro" id="IPR014284">
    <property type="entry name" value="RNA_pol_sigma-70_dom"/>
</dbReference>
<dbReference type="RefSeq" id="WP_313979774.1">
    <property type="nucleotide sequence ID" value="NZ_JASJOS010000005.1"/>
</dbReference>
<dbReference type="Pfam" id="PF08281">
    <property type="entry name" value="Sigma70_r4_2"/>
    <property type="match status" value="1"/>
</dbReference>
<evidence type="ECO:0000313" key="8">
    <source>
        <dbReference type="Proteomes" id="UP001241110"/>
    </source>
</evidence>
<comment type="similarity">
    <text evidence="1">Belongs to the sigma-70 factor family. ECF subfamily.</text>
</comment>
<keyword evidence="4" id="KW-0804">Transcription</keyword>
<feature type="domain" description="RNA polymerase sigma-70 region 2" evidence="5">
    <location>
        <begin position="16"/>
        <end position="82"/>
    </location>
</feature>
<evidence type="ECO:0000259" key="6">
    <source>
        <dbReference type="Pfam" id="PF08281"/>
    </source>
</evidence>
<feature type="domain" description="RNA polymerase sigma factor 70 region 4 type 2" evidence="6">
    <location>
        <begin position="113"/>
        <end position="161"/>
    </location>
</feature>
<dbReference type="Proteomes" id="UP001241110">
    <property type="component" value="Unassembled WGS sequence"/>
</dbReference>
<dbReference type="Gene3D" id="1.10.1740.10">
    <property type="match status" value="1"/>
</dbReference>
<dbReference type="InterPro" id="IPR007627">
    <property type="entry name" value="RNA_pol_sigma70_r2"/>
</dbReference>
<dbReference type="InterPro" id="IPR013325">
    <property type="entry name" value="RNA_pol_sigma_r2"/>
</dbReference>
<evidence type="ECO:0000259" key="5">
    <source>
        <dbReference type="Pfam" id="PF04542"/>
    </source>
</evidence>
<dbReference type="InterPro" id="IPR039425">
    <property type="entry name" value="RNA_pol_sigma-70-like"/>
</dbReference>
<gene>
    <name evidence="7" type="ORF">QNI16_12335</name>
</gene>
<name>A0AAE3U763_9BACT</name>
<dbReference type="PANTHER" id="PTHR43133">
    <property type="entry name" value="RNA POLYMERASE ECF-TYPE SIGMA FACTO"/>
    <property type="match status" value="1"/>
</dbReference>
<dbReference type="GO" id="GO:0006352">
    <property type="term" value="P:DNA-templated transcription initiation"/>
    <property type="evidence" value="ECO:0007669"/>
    <property type="project" value="InterPro"/>
</dbReference>
<dbReference type="SUPFAM" id="SSF88659">
    <property type="entry name" value="Sigma3 and sigma4 domains of RNA polymerase sigma factors"/>
    <property type="match status" value="1"/>
</dbReference>
<protein>
    <submittedName>
        <fullName evidence="7">RNA polymerase sigma factor</fullName>
    </submittedName>
</protein>
<dbReference type="InterPro" id="IPR013249">
    <property type="entry name" value="RNA_pol_sigma70_r4_t2"/>
</dbReference>
<evidence type="ECO:0000256" key="1">
    <source>
        <dbReference type="ARBA" id="ARBA00010641"/>
    </source>
</evidence>
<dbReference type="InterPro" id="IPR036388">
    <property type="entry name" value="WH-like_DNA-bd_sf"/>
</dbReference>
<dbReference type="NCBIfam" id="TIGR02937">
    <property type="entry name" value="sigma70-ECF"/>
    <property type="match status" value="1"/>
</dbReference>
<organism evidence="7 8">
    <name type="scientific">Xanthocytophaga flava</name>
    <dbReference type="NCBI Taxonomy" id="3048013"/>
    <lineage>
        <taxon>Bacteria</taxon>
        <taxon>Pseudomonadati</taxon>
        <taxon>Bacteroidota</taxon>
        <taxon>Cytophagia</taxon>
        <taxon>Cytophagales</taxon>
        <taxon>Rhodocytophagaceae</taxon>
        <taxon>Xanthocytophaga</taxon>
    </lineage>
</organism>
<dbReference type="EMBL" id="JASJOS010000005">
    <property type="protein sequence ID" value="MDJ1481277.1"/>
    <property type="molecule type" value="Genomic_DNA"/>
</dbReference>
<keyword evidence="3" id="KW-0731">Sigma factor</keyword>
<dbReference type="GO" id="GO:0003677">
    <property type="term" value="F:DNA binding"/>
    <property type="evidence" value="ECO:0007669"/>
    <property type="project" value="InterPro"/>
</dbReference>
<proteinExistence type="inferred from homology"/>
<dbReference type="PANTHER" id="PTHR43133:SF46">
    <property type="entry name" value="RNA POLYMERASE SIGMA-70 FACTOR ECF SUBFAMILY"/>
    <property type="match status" value="1"/>
</dbReference>
<dbReference type="AlphaFoldDB" id="A0AAE3U763"/>
<keyword evidence="2" id="KW-0805">Transcription regulation</keyword>
<dbReference type="Gene3D" id="1.10.10.10">
    <property type="entry name" value="Winged helix-like DNA-binding domain superfamily/Winged helix DNA-binding domain"/>
    <property type="match status" value="1"/>
</dbReference>
<evidence type="ECO:0000256" key="3">
    <source>
        <dbReference type="ARBA" id="ARBA00023082"/>
    </source>
</evidence>
<evidence type="ECO:0000256" key="4">
    <source>
        <dbReference type="ARBA" id="ARBA00023163"/>
    </source>
</evidence>
<evidence type="ECO:0000313" key="7">
    <source>
        <dbReference type="EMBL" id="MDJ1481277.1"/>
    </source>
</evidence>
<sequence length="178" mass="20736">MVTQCVKGNENAMKQFYQHFHGYALSVCIAYTDNQDDAVEIMNDGFLKAFHSLSKQQNIDTLKGWLRRIMVNTAIDHYRRNQHLRNNKPLEKARIYPTKDYGDEYVYAQLSAEEILKQVQQLPAPYRMVFSLYVLEGYSHREIAEKLGIAESTSRSHLSEANNRLRELLTLQAKKNHV</sequence>
<evidence type="ECO:0000256" key="2">
    <source>
        <dbReference type="ARBA" id="ARBA00023015"/>
    </source>
</evidence>
<reference evidence="7" key="1">
    <citation type="submission" date="2023-05" db="EMBL/GenBank/DDBJ databases">
        <authorList>
            <person name="Zhang X."/>
        </authorList>
    </citation>
    <scope>NUCLEOTIDE SEQUENCE</scope>
    <source>
        <strain evidence="7">YF14B1</strain>
    </source>
</reference>